<protein>
    <submittedName>
        <fullName evidence="5">Taxadiene 5-alpha hydroxylase</fullName>
    </submittedName>
</protein>
<comment type="similarity">
    <text evidence="1">Belongs to the cytochrome P450 family.</text>
</comment>
<keyword evidence="4" id="KW-0812">Transmembrane</keyword>
<evidence type="ECO:0000313" key="6">
    <source>
        <dbReference type="Proteomes" id="UP000516437"/>
    </source>
</evidence>
<dbReference type="GO" id="GO:0016125">
    <property type="term" value="P:sterol metabolic process"/>
    <property type="evidence" value="ECO:0007669"/>
    <property type="project" value="TreeGrafter"/>
</dbReference>
<evidence type="ECO:0000313" key="5">
    <source>
        <dbReference type="EMBL" id="KAB1209712.1"/>
    </source>
</evidence>
<dbReference type="EMBL" id="RXIC02000024">
    <property type="protein sequence ID" value="KAB1209712.1"/>
    <property type="molecule type" value="Genomic_DNA"/>
</dbReference>
<accession>A0A6A1VA06</accession>
<dbReference type="InterPro" id="IPR002401">
    <property type="entry name" value="Cyt_P450_E_grp-I"/>
</dbReference>
<dbReference type="GO" id="GO:0020037">
    <property type="term" value="F:heme binding"/>
    <property type="evidence" value="ECO:0007669"/>
    <property type="project" value="InterPro"/>
</dbReference>
<dbReference type="InterPro" id="IPR001128">
    <property type="entry name" value="Cyt_P450"/>
</dbReference>
<dbReference type="GO" id="GO:0004497">
    <property type="term" value="F:monooxygenase activity"/>
    <property type="evidence" value="ECO:0007669"/>
    <property type="project" value="InterPro"/>
</dbReference>
<dbReference type="PANTHER" id="PTHR24286">
    <property type="entry name" value="CYTOCHROME P450 26"/>
    <property type="match status" value="1"/>
</dbReference>
<keyword evidence="4" id="KW-1133">Transmembrane helix</keyword>
<gene>
    <name evidence="5" type="ORF">CJ030_MR6G001568</name>
</gene>
<keyword evidence="3" id="KW-0408">Iron</keyword>
<evidence type="ECO:0000256" key="3">
    <source>
        <dbReference type="ARBA" id="ARBA00023004"/>
    </source>
</evidence>
<dbReference type="PANTHER" id="PTHR24286:SF221">
    <property type="entry name" value="TAXADIENE 5-ALPHA HYDROXYLASE"/>
    <property type="match status" value="1"/>
</dbReference>
<evidence type="ECO:0000256" key="2">
    <source>
        <dbReference type="ARBA" id="ARBA00022723"/>
    </source>
</evidence>
<dbReference type="SUPFAM" id="SSF48264">
    <property type="entry name" value="Cytochrome P450"/>
    <property type="match status" value="1"/>
</dbReference>
<reference evidence="5 6" key="1">
    <citation type="journal article" date="2019" name="Plant Biotechnol. J.">
        <title>The red bayberry genome and genetic basis of sex determination.</title>
        <authorList>
            <person name="Jia H.M."/>
            <person name="Jia H.J."/>
            <person name="Cai Q.L."/>
            <person name="Wang Y."/>
            <person name="Zhao H.B."/>
            <person name="Yang W.F."/>
            <person name="Wang G.Y."/>
            <person name="Li Y.H."/>
            <person name="Zhan D.L."/>
            <person name="Shen Y.T."/>
            <person name="Niu Q.F."/>
            <person name="Chang L."/>
            <person name="Qiu J."/>
            <person name="Zhao L."/>
            <person name="Xie H.B."/>
            <person name="Fu W.Y."/>
            <person name="Jin J."/>
            <person name="Li X.W."/>
            <person name="Jiao Y."/>
            <person name="Zhou C.C."/>
            <person name="Tu T."/>
            <person name="Chai C.Y."/>
            <person name="Gao J.L."/>
            <person name="Fan L.J."/>
            <person name="van de Weg E."/>
            <person name="Wang J.Y."/>
            <person name="Gao Z.S."/>
        </authorList>
    </citation>
    <scope>NUCLEOTIDE SEQUENCE [LARGE SCALE GENOMIC DNA]</scope>
    <source>
        <tissue evidence="5">Leaves</tissue>
    </source>
</reference>
<proteinExistence type="inferred from homology"/>
<evidence type="ECO:0000256" key="4">
    <source>
        <dbReference type="SAM" id="Phobius"/>
    </source>
</evidence>
<feature type="transmembrane region" description="Helical" evidence="4">
    <location>
        <begin position="6"/>
        <end position="27"/>
    </location>
</feature>
<dbReference type="GO" id="GO:0016705">
    <property type="term" value="F:oxidoreductase activity, acting on paired donors, with incorporation or reduction of molecular oxygen"/>
    <property type="evidence" value="ECO:0007669"/>
    <property type="project" value="InterPro"/>
</dbReference>
<dbReference type="Gene3D" id="1.10.630.10">
    <property type="entry name" value="Cytochrome P450"/>
    <property type="match status" value="1"/>
</dbReference>
<dbReference type="InterPro" id="IPR036396">
    <property type="entry name" value="Cyt_P450_sf"/>
</dbReference>
<sequence>MAIQMISYVISSLFSFLAAIVSITFLIPKKSCNKSTKEVPPAGHMGLPWIGETMEFYTAQRNNKLFEEFAQPRITKYGKAIKTRLMGSPTVVVNGAESADANQFFMSNEFKLVISSWPSSSVQLMGKNSIMERQGETHRCLRRLMGASLGHAGLEDLVPKICNTVQSHLKTSWHVRQRRKEIEGKSEGGNEDGTLMSTLVAGMIRGEITEEEAIDNVVLLVFAAHDTTSYAIAMIFKMLAQHPKCYALLLQEHGELLSNEVPGENLSFVDVKKMKYTWKVARETMRLFPPIFGSFRKAIAALNARDSQFLEDGSILKVADMKTTLCLYIRPFRAVLSNQRRCWGYVQVLWTAYGTHYNTEYFKNPLSFDPRRFDEPIPPNAFVPFGGGPRM</sequence>
<evidence type="ECO:0000256" key="1">
    <source>
        <dbReference type="ARBA" id="ARBA00010617"/>
    </source>
</evidence>
<dbReference type="AlphaFoldDB" id="A0A6A1VA06"/>
<name>A0A6A1VA06_9ROSI</name>
<organism evidence="5 6">
    <name type="scientific">Morella rubra</name>
    <name type="common">Chinese bayberry</name>
    <dbReference type="NCBI Taxonomy" id="262757"/>
    <lineage>
        <taxon>Eukaryota</taxon>
        <taxon>Viridiplantae</taxon>
        <taxon>Streptophyta</taxon>
        <taxon>Embryophyta</taxon>
        <taxon>Tracheophyta</taxon>
        <taxon>Spermatophyta</taxon>
        <taxon>Magnoliopsida</taxon>
        <taxon>eudicotyledons</taxon>
        <taxon>Gunneridae</taxon>
        <taxon>Pentapetalae</taxon>
        <taxon>rosids</taxon>
        <taxon>fabids</taxon>
        <taxon>Fagales</taxon>
        <taxon>Myricaceae</taxon>
        <taxon>Morella</taxon>
    </lineage>
</organism>
<keyword evidence="2" id="KW-0479">Metal-binding</keyword>
<dbReference type="OrthoDB" id="442633at2759"/>
<comment type="caution">
    <text evidence="5">The sequence shown here is derived from an EMBL/GenBank/DDBJ whole genome shotgun (WGS) entry which is preliminary data.</text>
</comment>
<dbReference type="Pfam" id="PF00067">
    <property type="entry name" value="p450"/>
    <property type="match status" value="2"/>
</dbReference>
<dbReference type="PRINTS" id="PR00463">
    <property type="entry name" value="EP450I"/>
</dbReference>
<dbReference type="GO" id="GO:0005506">
    <property type="term" value="F:iron ion binding"/>
    <property type="evidence" value="ECO:0007669"/>
    <property type="project" value="InterPro"/>
</dbReference>
<dbReference type="Proteomes" id="UP000516437">
    <property type="component" value="Chromosome 6"/>
</dbReference>
<keyword evidence="4" id="KW-0472">Membrane</keyword>
<keyword evidence="6" id="KW-1185">Reference proteome</keyword>